<evidence type="ECO:0000313" key="2">
    <source>
        <dbReference type="Proteomes" id="UP001151699"/>
    </source>
</evidence>
<dbReference type="EMBL" id="WJQU01000001">
    <property type="protein sequence ID" value="KAJ6648090.1"/>
    <property type="molecule type" value="Genomic_DNA"/>
</dbReference>
<gene>
    <name evidence="1" type="ORF">Bhyg_03315</name>
</gene>
<dbReference type="OrthoDB" id="6356850at2759"/>
<accession>A0A9Q0ND48</accession>
<organism evidence="1 2">
    <name type="scientific">Pseudolycoriella hygida</name>
    <dbReference type="NCBI Taxonomy" id="35572"/>
    <lineage>
        <taxon>Eukaryota</taxon>
        <taxon>Metazoa</taxon>
        <taxon>Ecdysozoa</taxon>
        <taxon>Arthropoda</taxon>
        <taxon>Hexapoda</taxon>
        <taxon>Insecta</taxon>
        <taxon>Pterygota</taxon>
        <taxon>Neoptera</taxon>
        <taxon>Endopterygota</taxon>
        <taxon>Diptera</taxon>
        <taxon>Nematocera</taxon>
        <taxon>Sciaroidea</taxon>
        <taxon>Sciaridae</taxon>
        <taxon>Pseudolycoriella</taxon>
    </lineage>
</organism>
<comment type="caution">
    <text evidence="1">The sequence shown here is derived from an EMBL/GenBank/DDBJ whole genome shotgun (WGS) entry which is preliminary data.</text>
</comment>
<dbReference type="AlphaFoldDB" id="A0A9Q0ND48"/>
<reference evidence="1" key="1">
    <citation type="submission" date="2022-07" db="EMBL/GenBank/DDBJ databases">
        <authorList>
            <person name="Trinca V."/>
            <person name="Uliana J.V.C."/>
            <person name="Torres T.T."/>
            <person name="Ward R.J."/>
            <person name="Monesi N."/>
        </authorList>
    </citation>
    <scope>NUCLEOTIDE SEQUENCE</scope>
    <source>
        <strain evidence="1">HSMRA1968</strain>
        <tissue evidence="1">Whole embryos</tissue>
    </source>
</reference>
<keyword evidence="2" id="KW-1185">Reference proteome</keyword>
<sequence length="261" mass="29439">MVKQWKENPPGEEQLVLESMFQSGAIEEHESAASVQSRVPMFKIFSERVFASHYNKLKAKHGFAANSSFRNASGGIPELGGSQHESFDSNAELRKRPSTSVVEADNLQFKNAPYVVWVYTDHQRQCDFVCVAVPIISCARDVDFHLAEDNITLNITYVWPSALLSPAELFRKNLTPERGGWTMNHPKIHSYLTRLSEMGLGGKSRPPASIVVKLPMKVQRETHTYNFGGVKTNDGKVVMLEFQAFQKLHVIAEIDTKIRFE</sequence>
<dbReference type="Proteomes" id="UP001151699">
    <property type="component" value="Chromosome A"/>
</dbReference>
<name>A0A9Q0ND48_9DIPT</name>
<evidence type="ECO:0000313" key="1">
    <source>
        <dbReference type="EMBL" id="KAJ6648090.1"/>
    </source>
</evidence>
<proteinExistence type="predicted"/>
<protein>
    <submittedName>
        <fullName evidence="1">Uncharacterized protein</fullName>
    </submittedName>
</protein>